<name>A0ABS8YDU7_9BACL</name>
<proteinExistence type="inferred from homology"/>
<evidence type="ECO:0000256" key="1">
    <source>
        <dbReference type="ARBA" id="ARBA00007637"/>
    </source>
</evidence>
<keyword evidence="4" id="KW-1185">Reference proteome</keyword>
<dbReference type="InterPro" id="IPR036291">
    <property type="entry name" value="NAD(P)-bd_dom_sf"/>
</dbReference>
<evidence type="ECO:0000313" key="4">
    <source>
        <dbReference type="Proteomes" id="UP001199916"/>
    </source>
</evidence>
<feature type="domain" description="NAD-dependent epimerase/dehydratase" evidence="2">
    <location>
        <begin position="8"/>
        <end position="228"/>
    </location>
</feature>
<evidence type="ECO:0000259" key="2">
    <source>
        <dbReference type="Pfam" id="PF01370"/>
    </source>
</evidence>
<comment type="caution">
    <text evidence="3">The sequence shown here is derived from an EMBL/GenBank/DDBJ whole genome shotgun (WGS) entry which is preliminary data.</text>
</comment>
<gene>
    <name evidence="3" type="ORF">LQV63_12715</name>
</gene>
<protein>
    <submittedName>
        <fullName evidence="3">NAD(P)-dependent oxidoreductase</fullName>
    </submittedName>
</protein>
<dbReference type="SUPFAM" id="SSF51735">
    <property type="entry name" value="NAD(P)-binding Rossmann-fold domains"/>
    <property type="match status" value="1"/>
</dbReference>
<organism evidence="3 4">
    <name type="scientific">Paenibacillus profundus</name>
    <dbReference type="NCBI Taxonomy" id="1173085"/>
    <lineage>
        <taxon>Bacteria</taxon>
        <taxon>Bacillati</taxon>
        <taxon>Bacillota</taxon>
        <taxon>Bacilli</taxon>
        <taxon>Bacillales</taxon>
        <taxon>Paenibacillaceae</taxon>
        <taxon>Paenibacillus</taxon>
    </lineage>
</organism>
<dbReference type="Gene3D" id="3.40.50.720">
    <property type="entry name" value="NAD(P)-binding Rossmann-like Domain"/>
    <property type="match status" value="1"/>
</dbReference>
<reference evidence="3 4" key="1">
    <citation type="submission" date="2021-11" db="EMBL/GenBank/DDBJ databases">
        <title>Draft genome sequence of Paenibacillus profundus YoMME, a new Gram-positive bacteria with exoelectrogenic properties.</title>
        <authorList>
            <person name="Hubenova Y."/>
            <person name="Hubenova E."/>
            <person name="Manasiev Y."/>
            <person name="Peykov S."/>
            <person name="Mitov M."/>
        </authorList>
    </citation>
    <scope>NUCLEOTIDE SEQUENCE [LARGE SCALE GENOMIC DNA]</scope>
    <source>
        <strain evidence="3 4">YoMME</strain>
    </source>
</reference>
<sequence>MNGGGTLLVTGASGFTGRHACRHFLNSGMRVVALTRRADADVSAMGAEVVMCDLQDRERVSEVVKQVHPDYTLHLAGMNSVQDSWSDPLHMLDVNVMSTLHLLNALRLTPNSRILIVTSKLKASYAPVFSPSHPYSLSKTLQELAALGWAHLFAQDVLLAEPSNLIGPGSSSGICGLLGRYIVQTEKGEGPPRFNISNRHEQRDFLDVRDAAAAYELILKHGKQGHIYPVESGRYRSLGSVADTFARCSLVPVEFQYGDETEPYSSVKPNDISFPERWGWAPLRAFEQSVADILHYYRKEGELH</sequence>
<dbReference type="PANTHER" id="PTHR43000">
    <property type="entry name" value="DTDP-D-GLUCOSE 4,6-DEHYDRATASE-RELATED"/>
    <property type="match status" value="1"/>
</dbReference>
<dbReference type="InterPro" id="IPR001509">
    <property type="entry name" value="Epimerase_deHydtase"/>
</dbReference>
<dbReference type="EMBL" id="JAJNBZ010000008">
    <property type="protein sequence ID" value="MCE5170173.1"/>
    <property type="molecule type" value="Genomic_DNA"/>
</dbReference>
<dbReference type="Proteomes" id="UP001199916">
    <property type="component" value="Unassembled WGS sequence"/>
</dbReference>
<dbReference type="RefSeq" id="WP_233696976.1">
    <property type="nucleotide sequence ID" value="NZ_JAJNBZ010000008.1"/>
</dbReference>
<comment type="similarity">
    <text evidence="1">Belongs to the NAD(P)-dependent epimerase/dehydratase family.</text>
</comment>
<accession>A0ABS8YDU7</accession>
<dbReference type="Pfam" id="PF01370">
    <property type="entry name" value="Epimerase"/>
    <property type="match status" value="1"/>
</dbReference>
<evidence type="ECO:0000313" key="3">
    <source>
        <dbReference type="EMBL" id="MCE5170173.1"/>
    </source>
</evidence>
<dbReference type="Gene3D" id="3.90.25.10">
    <property type="entry name" value="UDP-galactose 4-epimerase, domain 1"/>
    <property type="match status" value="1"/>
</dbReference>